<evidence type="ECO:0000256" key="1">
    <source>
        <dbReference type="SAM" id="MobiDB-lite"/>
    </source>
</evidence>
<dbReference type="EMBL" id="BTSY01000001">
    <property type="protein sequence ID" value="GMT11828.1"/>
    <property type="molecule type" value="Genomic_DNA"/>
</dbReference>
<comment type="caution">
    <text evidence="2">The sequence shown here is derived from an EMBL/GenBank/DDBJ whole genome shotgun (WGS) entry which is preliminary data.</text>
</comment>
<proteinExistence type="predicted"/>
<gene>
    <name evidence="2" type="ORF">PFISCL1PPCAC_3125</name>
</gene>
<sequence>RVFHVHFPHTFSLRELLRHSLRTQFAPGHAPEGLRIGIIRVRLSRRAQTVSEQRLYRQQFLSVCKGKEDKQKPDRAHVETINKRSMFHSLA</sequence>
<name>A0AAV5V065_9BILA</name>
<feature type="region of interest" description="Disordered" evidence="1">
    <location>
        <begin position="67"/>
        <end position="91"/>
    </location>
</feature>
<dbReference type="Proteomes" id="UP001432322">
    <property type="component" value="Unassembled WGS sequence"/>
</dbReference>
<evidence type="ECO:0000313" key="3">
    <source>
        <dbReference type="Proteomes" id="UP001432322"/>
    </source>
</evidence>
<accession>A0AAV5V065</accession>
<keyword evidence="3" id="KW-1185">Reference proteome</keyword>
<feature type="compositionally biased region" description="Basic and acidic residues" evidence="1">
    <location>
        <begin position="67"/>
        <end position="82"/>
    </location>
</feature>
<protein>
    <submittedName>
        <fullName evidence="2">Uncharacterized protein</fullName>
    </submittedName>
</protein>
<feature type="non-terminal residue" evidence="2">
    <location>
        <position position="91"/>
    </location>
</feature>
<organism evidence="2 3">
    <name type="scientific">Pristionchus fissidentatus</name>
    <dbReference type="NCBI Taxonomy" id="1538716"/>
    <lineage>
        <taxon>Eukaryota</taxon>
        <taxon>Metazoa</taxon>
        <taxon>Ecdysozoa</taxon>
        <taxon>Nematoda</taxon>
        <taxon>Chromadorea</taxon>
        <taxon>Rhabditida</taxon>
        <taxon>Rhabditina</taxon>
        <taxon>Diplogasteromorpha</taxon>
        <taxon>Diplogasteroidea</taxon>
        <taxon>Neodiplogasteridae</taxon>
        <taxon>Pristionchus</taxon>
    </lineage>
</organism>
<feature type="non-terminal residue" evidence="2">
    <location>
        <position position="1"/>
    </location>
</feature>
<dbReference type="AlphaFoldDB" id="A0AAV5V065"/>
<evidence type="ECO:0000313" key="2">
    <source>
        <dbReference type="EMBL" id="GMT11828.1"/>
    </source>
</evidence>
<reference evidence="2" key="1">
    <citation type="submission" date="2023-10" db="EMBL/GenBank/DDBJ databases">
        <title>Genome assembly of Pristionchus species.</title>
        <authorList>
            <person name="Yoshida K."/>
            <person name="Sommer R.J."/>
        </authorList>
    </citation>
    <scope>NUCLEOTIDE SEQUENCE</scope>
    <source>
        <strain evidence="2">RS5133</strain>
    </source>
</reference>